<dbReference type="EMBL" id="LR798301">
    <property type="protein sequence ID" value="CAB5222236.1"/>
    <property type="molecule type" value="Genomic_DNA"/>
</dbReference>
<sequence>MPEIHPGHPVQIAEPPQVVAPVNVAVPQAGVHPAGTQLGSGGGGAALEVPALVADTVVQPSLETVVVTVAEVEYPKPLMVTTALVLEGVPAVVVIT</sequence>
<reference evidence="1" key="1">
    <citation type="submission" date="2020-05" db="EMBL/GenBank/DDBJ databases">
        <authorList>
            <person name="Chiriac C."/>
            <person name="Salcher M."/>
            <person name="Ghai R."/>
            <person name="Kavagutti S V."/>
        </authorList>
    </citation>
    <scope>NUCLEOTIDE SEQUENCE</scope>
</reference>
<gene>
    <name evidence="1" type="ORF">UFOVP361_36</name>
</gene>
<proteinExistence type="predicted"/>
<protein>
    <submittedName>
        <fullName evidence="1">Uncharacterized protein</fullName>
    </submittedName>
</protein>
<accession>A0A6J7WW51</accession>
<evidence type="ECO:0000313" key="1">
    <source>
        <dbReference type="EMBL" id="CAB5222236.1"/>
    </source>
</evidence>
<organism evidence="1">
    <name type="scientific">uncultured Caudovirales phage</name>
    <dbReference type="NCBI Taxonomy" id="2100421"/>
    <lineage>
        <taxon>Viruses</taxon>
        <taxon>Duplodnaviria</taxon>
        <taxon>Heunggongvirae</taxon>
        <taxon>Uroviricota</taxon>
        <taxon>Caudoviricetes</taxon>
        <taxon>Peduoviridae</taxon>
        <taxon>Maltschvirus</taxon>
        <taxon>Maltschvirus maltsch</taxon>
    </lineage>
</organism>
<name>A0A6J7WW51_9CAUD</name>